<dbReference type="SMART" id="SM01244">
    <property type="entry name" value="IRS"/>
    <property type="match status" value="1"/>
</dbReference>
<comment type="subcellular location">
    <subcellularLocation>
        <location evidence="1">Cytoplasm</location>
        <location evidence="1">Cytoskeleton</location>
    </subcellularLocation>
</comment>
<dbReference type="Pfam" id="PF09141">
    <property type="entry name" value="Talin_middle"/>
    <property type="match status" value="1"/>
</dbReference>
<dbReference type="EMBL" id="VSWD01000006">
    <property type="protein sequence ID" value="KAK3099739.1"/>
    <property type="molecule type" value="Genomic_DNA"/>
</dbReference>
<evidence type="ECO:0000259" key="5">
    <source>
        <dbReference type="PROSITE" id="PS50057"/>
    </source>
</evidence>
<keyword evidence="4" id="KW-0175">Coiled coil</keyword>
<dbReference type="GO" id="GO:0030036">
    <property type="term" value="P:actin cytoskeleton organization"/>
    <property type="evidence" value="ECO:0007669"/>
    <property type="project" value="TreeGrafter"/>
</dbReference>
<evidence type="ECO:0000256" key="4">
    <source>
        <dbReference type="SAM" id="Coils"/>
    </source>
</evidence>
<evidence type="ECO:0000313" key="7">
    <source>
        <dbReference type="EMBL" id="KAK3099739.1"/>
    </source>
</evidence>
<feature type="coiled-coil region" evidence="4">
    <location>
        <begin position="69"/>
        <end position="96"/>
    </location>
</feature>
<dbReference type="Pfam" id="PF08913">
    <property type="entry name" value="VBS"/>
    <property type="match status" value="1"/>
</dbReference>
<evidence type="ECO:0000256" key="2">
    <source>
        <dbReference type="ARBA" id="ARBA00022490"/>
    </source>
</evidence>
<dbReference type="Gene3D" id="3.10.20.90">
    <property type="entry name" value="Phosphatidylinositol 3-kinase Catalytic Subunit, Chain A, domain 1"/>
    <property type="match status" value="1"/>
</dbReference>
<dbReference type="FunFam" id="1.20.80.10:FF:000007">
    <property type="entry name" value="Talin 2"/>
    <property type="match status" value="1"/>
</dbReference>
<dbReference type="SUPFAM" id="SSF109885">
    <property type="entry name" value="I/LWEQ domain"/>
    <property type="match status" value="4"/>
</dbReference>
<dbReference type="InterPro" id="IPR015224">
    <property type="entry name" value="Talin_cent"/>
</dbReference>
<evidence type="ECO:0000259" key="6">
    <source>
        <dbReference type="PROSITE" id="PS50945"/>
    </source>
</evidence>
<dbReference type="GO" id="GO:0005886">
    <property type="term" value="C:plasma membrane"/>
    <property type="evidence" value="ECO:0007669"/>
    <property type="project" value="TreeGrafter"/>
</dbReference>
<dbReference type="InterPro" id="IPR002404">
    <property type="entry name" value="IRS_PTB"/>
</dbReference>
<feature type="coiled-coil region" evidence="4">
    <location>
        <begin position="1062"/>
        <end position="1089"/>
    </location>
</feature>
<dbReference type="InterPro" id="IPR054060">
    <property type="entry name" value="TLN1-like_RS"/>
</dbReference>
<dbReference type="GO" id="GO:0005737">
    <property type="term" value="C:cytoplasm"/>
    <property type="evidence" value="ECO:0007669"/>
    <property type="project" value="TreeGrafter"/>
</dbReference>
<dbReference type="FunFam" id="1.20.1410.10:FF:000001">
    <property type="entry name" value="Talin 2"/>
    <property type="match status" value="1"/>
</dbReference>
<proteinExistence type="predicted"/>
<evidence type="ECO:0000313" key="8">
    <source>
        <dbReference type="Proteomes" id="UP001186944"/>
    </source>
</evidence>
<dbReference type="Pfam" id="PF01608">
    <property type="entry name" value="I_LWEQ"/>
    <property type="match status" value="1"/>
</dbReference>
<dbReference type="InterPro" id="IPR014352">
    <property type="entry name" value="FERM/acyl-CoA-bd_prot_sf"/>
</dbReference>
<dbReference type="PROSITE" id="PS50945">
    <property type="entry name" value="I_LWEQ"/>
    <property type="match status" value="1"/>
</dbReference>
<dbReference type="InterPro" id="IPR036476">
    <property type="entry name" value="Talin_cent_sf"/>
</dbReference>
<dbReference type="InterPro" id="IPR000299">
    <property type="entry name" value="FERM_domain"/>
</dbReference>
<accession>A0AA89BX52</accession>
<dbReference type="GO" id="GO:0098609">
    <property type="term" value="P:cell-cell adhesion"/>
    <property type="evidence" value="ECO:0007669"/>
    <property type="project" value="TreeGrafter"/>
</dbReference>
<dbReference type="InterPro" id="IPR049108">
    <property type="entry name" value="Talin_R4"/>
</dbReference>
<dbReference type="InterPro" id="IPR019747">
    <property type="entry name" value="FERM_CS"/>
</dbReference>
<dbReference type="SMART" id="SM00307">
    <property type="entry name" value="ILWEQ"/>
    <property type="match status" value="1"/>
</dbReference>
<dbReference type="InterPro" id="IPR054082">
    <property type="entry name" value="Talin_IBS2B"/>
</dbReference>
<sequence length="2360" mass="255592">MVTADGRKIVQITMMDMSTKKFEVGENQTVGDLMVNICEHMGIKNHEEYSLVVEVPDEMKGTISRGTLSRMKEKSIAKDEEKMEKLRKKLHTDEELDWLDHSKSLAEQGVTSNMTLILRRKFFYSDRNVDKSDPVQLNLLFSQARDSIINGVHPVTQDEAIQFAGLQCQVQYGDHNEEKHKSLELKEFLPEDYVKKWQIESKIFEEHKKCRGLTELDAKSKYTKKCRRLKTYGITAFLVKEKMPGKNKLVPILFGITKESVVRMDKETKEILKTWPLTKVRKWAASPNSFILDFGDYQEEYYSVQTQEGEEIAKLISGYIDMILKRGRKRHHMMTQPQQALFQDGATIVQKAQTFMDKGYALPQLGNDSASDRWRNDTSDMSKERVTAELSSLSAATAKLVAMAMDPNVETSAVGAAIAQISSNLHDFAGDIAKLAALADDDQSRNNLLGAARQLIGAFSDFLSAARTKEGRENMQEEAEKLKKIIGDVMDSIGKPHGMTDRMYQQRLLALAKDVKIPMTGLVREAKDMVEDDDPDDVKETIDMATTDCDMAVSQLIATTKIVMPMIETPACQDQLKMGMSGVASSVDGLLEALRQSFGDDSLSTGLSSAVAGVTNALKDLLKFMERGPDSDRDTNARERAVDKILTHSDKLFDNAGDGRKMAKHAESMAEVSSVLGKLIQGMGEESDDPDLRKRLLAAAQQVSDATSQLLQAAKGCAGNPDDPSLQDALKYSAENLLAALKGADATAVRNQLIRNLEAAIQRTLYASTQLQTSASTANRSNTNDTSKKELKLHSDTLTDHLPGLVHNLKLSEKNPGDVTSQFSLVHASKEFIPSADSLVSACKTASPTVENIPASINLDHSVREMAAALAQLKTATARAELACTVQDVGGALNMLGTLGRELEEFQGEVSKGNLIPLPRDTAEGCAVKLSGASKVVTSNIGKLMRANSQGESGQFGVISHDTVNALRALIEATRGVAATSPDKNVQNSILDGARNVIDTLRKLLEAANDPNGADQQDLNQMGQAVTSALSKCVNSLPGQVVVDNIISQIIESGKSMATVQLPESDKSLEELQQEMDQAASDFSKAGAEVIGGSRGLPQLAEAARRYVSTYHTLVRTGLATAGKSHPVAEKKIRDNLEKTSTVASQLLMAAKKFAADPNQHNAKNLLQQAARAVTDSINQLIDVCITRTPEQRECDDACRHMQLMKSLLENTSEAMSDMNYSQCIDSISEKTKHLGLAMTGISDTVKKKDSAKFCESVQHVRGAVGGLTEAAAQAAYLVAISDPESVEGRPGLLDPTQFSQANQAVHTVCKKLINLTLSQQQVISEAKVVTKHTTDLCKVCKLAASKTTDPDVKKRFEHSANMMTDLIKSLVRSLKVLESQYTDENRRKCAMAAKPLMQEVDDITVYASSPEFASIPAQISSQAKKAQEPVLKGGRSVVDNACQLLMAAKRMAGNPKDPSTSQKYTEQAKSVNNALKTLLTSARAAAPGQRECEEAISKITKCERDLDHASLEAMTQSLPPRKDNTLNGFQEIMTREIKAIQSMVEEVREAAKSDPVALGNKAMTLSSHFEPLSDSAIGCASLTASVMDEAPLLDLTKTVAESTRELLTTCKNSVGKPEEGSGEAVDNAARSLLEVIRDLLKSLEESASQAGMIERLEDKLNASMAKIHQRQSMGEDMTYSACQTKMIALGKKITRTAQEMNSKAGTSVAELGPYSDQLTDDYDKLASYGASATTVVTSRDLAAKIQTATEEVGKSCVGLVHCAGDVQRDSQDSQLRKALNDSAREVAQKVAAMLAALQEGSKGTEACINAMSNISSVVADLETSIMFAQAGTLTSEGGMFADHREDIATAVKSMVCDTESLAGVVSKQDKLVGAAQQTVVSVTTLADMVKLGAISLGSENSSSQVLLLGAVKDVASALTDLLNTAKTSSEKPDADMTAVEQKKEVAVHKVSALQKAVETIEDESTRGTKALEATIEAIQQEIKSYVDGTLPDKPSSAEDLIRLTKPITLATTKAVTAGNSGRQEDAIICANAGRKAVIDLLGACRGAAVTAETEEVKDLAVRNGQVCAETFRDLLQHVRQMLKSPSKDSKSLLIELSRKVASSVTELVKSAQAIKGSDWEDPDDPTVIAENELLGAAKSIEAAAEKLAQLKPRKKAKEADKSLNFEEHILEATKSIAAATAALVKSASLAQKELVLQGKLAKAYNKSDILEEQGQWSEGLISAARMVARATENLCDAAHDMVQGKASEERLIAAAHEVASSTVALVMACTVKADPNSKSMQRLQEAGNKVKVATDALVKEAREAKTWTEEEEKVVVNKRQVGGIAQEMSAMEEMLKKEKELEQARQRLAKIRKERYQNK</sequence>
<evidence type="ECO:0000256" key="1">
    <source>
        <dbReference type="ARBA" id="ARBA00004245"/>
    </source>
</evidence>
<dbReference type="FunFam" id="2.30.29.30:FF:000028">
    <property type="entry name" value="Talin 2"/>
    <property type="match status" value="1"/>
</dbReference>
<evidence type="ECO:0000256" key="3">
    <source>
        <dbReference type="ARBA" id="ARBA00023212"/>
    </source>
</evidence>
<name>A0AA89BX52_PINIB</name>
<feature type="domain" description="FERM" evidence="5">
    <location>
        <begin position="8"/>
        <end position="327"/>
    </location>
</feature>
<dbReference type="PROSITE" id="PS50057">
    <property type="entry name" value="FERM_3"/>
    <property type="match status" value="1"/>
</dbReference>
<dbReference type="InterPro" id="IPR029071">
    <property type="entry name" value="Ubiquitin-like_domsf"/>
</dbReference>
<protein>
    <recommendedName>
        <fullName evidence="9">Talin-1</fullName>
    </recommendedName>
</protein>
<feature type="coiled-coil region" evidence="4">
    <location>
        <begin position="465"/>
        <end position="492"/>
    </location>
</feature>
<dbReference type="Pfam" id="PF25177">
    <property type="entry name" value="Talin_VBS2"/>
    <property type="match status" value="1"/>
</dbReference>
<dbReference type="Proteomes" id="UP001186944">
    <property type="component" value="Unassembled WGS sequence"/>
</dbReference>
<dbReference type="SUPFAM" id="SSF50729">
    <property type="entry name" value="PH domain-like"/>
    <property type="match status" value="1"/>
</dbReference>
<comment type="caution">
    <text evidence="7">The sequence shown here is derived from an EMBL/GenBank/DDBJ whole genome shotgun (WGS) entry which is preliminary data.</text>
</comment>
<dbReference type="GO" id="GO:0005178">
    <property type="term" value="F:integrin binding"/>
    <property type="evidence" value="ECO:0007669"/>
    <property type="project" value="TreeGrafter"/>
</dbReference>
<dbReference type="Gene3D" id="1.20.1420.10">
    <property type="entry name" value="Talin, central domain"/>
    <property type="match status" value="8"/>
</dbReference>
<dbReference type="InterPro" id="IPR019749">
    <property type="entry name" value="Band_41_domain"/>
</dbReference>
<dbReference type="GO" id="GO:0001726">
    <property type="term" value="C:ruffle"/>
    <property type="evidence" value="ECO:0007669"/>
    <property type="project" value="InterPro"/>
</dbReference>
<dbReference type="InterPro" id="IPR015009">
    <property type="entry name" value="Vinculin-bd_dom"/>
</dbReference>
<dbReference type="InterPro" id="IPR035963">
    <property type="entry name" value="FERM_2"/>
</dbReference>
<dbReference type="InterPro" id="IPR036723">
    <property type="entry name" value="Alpha-catenin/vinculin-like_sf"/>
</dbReference>
<feature type="coiled-coil region" evidence="4">
    <location>
        <begin position="2325"/>
        <end position="2355"/>
    </location>
</feature>
<dbReference type="InterPro" id="IPR057346">
    <property type="entry name" value="Talin1/2_VBS2"/>
</dbReference>
<dbReference type="SUPFAM" id="SSF109880">
    <property type="entry name" value="A middle domain of Talin 1"/>
    <property type="match status" value="1"/>
</dbReference>
<dbReference type="Gene3D" id="2.30.29.30">
    <property type="entry name" value="Pleckstrin-homology domain (PH domain)/Phosphotyrosine-binding domain (PTB)"/>
    <property type="match status" value="1"/>
</dbReference>
<reference evidence="7" key="1">
    <citation type="submission" date="2019-08" db="EMBL/GenBank/DDBJ databases">
        <title>The improved chromosome-level genome for the pearl oyster Pinctada fucata martensii using PacBio sequencing and Hi-C.</title>
        <authorList>
            <person name="Zheng Z."/>
        </authorList>
    </citation>
    <scope>NUCLEOTIDE SEQUENCE</scope>
    <source>
        <strain evidence="7">ZZ-2019</strain>
        <tissue evidence="7">Adductor muscle</tissue>
    </source>
</reference>
<dbReference type="GO" id="GO:0005925">
    <property type="term" value="C:focal adhesion"/>
    <property type="evidence" value="ECO:0007669"/>
    <property type="project" value="InterPro"/>
</dbReference>
<dbReference type="SUPFAM" id="SSF54236">
    <property type="entry name" value="Ubiquitin-like"/>
    <property type="match status" value="1"/>
</dbReference>
<dbReference type="PANTHER" id="PTHR19981">
    <property type="entry name" value="TALIN"/>
    <property type="match status" value="1"/>
</dbReference>
<keyword evidence="8" id="KW-1185">Reference proteome</keyword>
<dbReference type="InterPro" id="IPR011993">
    <property type="entry name" value="PH-like_dom_sf"/>
</dbReference>
<dbReference type="SMART" id="SM00295">
    <property type="entry name" value="B41"/>
    <property type="match status" value="1"/>
</dbReference>
<dbReference type="InterPro" id="IPR035964">
    <property type="entry name" value="I/LWEQ_dom_sf"/>
</dbReference>
<gene>
    <name evidence="7" type="ORF">FSP39_008848</name>
</gene>
<feature type="domain" description="I/LWEQ" evidence="6">
    <location>
        <begin position="2118"/>
        <end position="2360"/>
    </location>
</feature>
<dbReference type="SUPFAM" id="SSF47031">
    <property type="entry name" value="Second domain of FERM"/>
    <property type="match status" value="1"/>
</dbReference>
<dbReference type="Gene3D" id="1.20.1410.10">
    <property type="entry name" value="I/LWEQ domain"/>
    <property type="match status" value="1"/>
</dbReference>
<dbReference type="GO" id="GO:0051015">
    <property type="term" value="F:actin filament binding"/>
    <property type="evidence" value="ECO:0007669"/>
    <property type="project" value="InterPro"/>
</dbReference>
<evidence type="ECO:0008006" key="9">
    <source>
        <dbReference type="Google" id="ProtNLM"/>
    </source>
</evidence>
<dbReference type="Pfam" id="PF21865">
    <property type="entry name" value="TLN1-like_RS"/>
    <property type="match status" value="1"/>
</dbReference>
<dbReference type="GO" id="GO:0005200">
    <property type="term" value="F:structural constituent of cytoskeleton"/>
    <property type="evidence" value="ECO:0007669"/>
    <property type="project" value="InterPro"/>
</dbReference>
<dbReference type="CDD" id="cd10569">
    <property type="entry name" value="FERM_C_Talin"/>
    <property type="match status" value="1"/>
</dbReference>
<dbReference type="InterPro" id="IPR019748">
    <property type="entry name" value="FERM_central"/>
</dbReference>
<dbReference type="InterPro" id="IPR002558">
    <property type="entry name" value="ILWEQ_dom"/>
</dbReference>
<dbReference type="CDD" id="cd14473">
    <property type="entry name" value="FERM_B-lobe"/>
    <property type="match status" value="1"/>
</dbReference>
<dbReference type="Gene3D" id="1.20.120.230">
    <property type="entry name" value="Alpha-catenin/vinculin-like"/>
    <property type="match status" value="4"/>
</dbReference>
<organism evidence="7 8">
    <name type="scientific">Pinctada imbricata</name>
    <name type="common">Atlantic pearl-oyster</name>
    <name type="synonym">Pinctada martensii</name>
    <dbReference type="NCBI Taxonomy" id="66713"/>
    <lineage>
        <taxon>Eukaryota</taxon>
        <taxon>Metazoa</taxon>
        <taxon>Spiralia</taxon>
        <taxon>Lophotrochozoa</taxon>
        <taxon>Mollusca</taxon>
        <taxon>Bivalvia</taxon>
        <taxon>Autobranchia</taxon>
        <taxon>Pteriomorphia</taxon>
        <taxon>Pterioida</taxon>
        <taxon>Pterioidea</taxon>
        <taxon>Pteriidae</taxon>
        <taxon>Pinctada</taxon>
    </lineage>
</organism>
<dbReference type="PROSITE" id="PS00660">
    <property type="entry name" value="FERM_1"/>
    <property type="match status" value="1"/>
</dbReference>
<dbReference type="Gene3D" id="1.20.80.10">
    <property type="match status" value="1"/>
</dbReference>
<dbReference type="Pfam" id="PF21692">
    <property type="entry name" value="Talin_R4"/>
    <property type="match status" value="1"/>
</dbReference>
<dbReference type="Pfam" id="PF21896">
    <property type="entry name" value="Talin_IBS2B"/>
    <property type="match status" value="3"/>
</dbReference>
<keyword evidence="2" id="KW-0963">Cytoplasm</keyword>
<dbReference type="Pfam" id="PF02174">
    <property type="entry name" value="IRS"/>
    <property type="match status" value="1"/>
</dbReference>
<dbReference type="CDD" id="cd17090">
    <property type="entry name" value="FERM_F1_TLN"/>
    <property type="match status" value="1"/>
</dbReference>
<dbReference type="GO" id="GO:0005856">
    <property type="term" value="C:cytoskeleton"/>
    <property type="evidence" value="ECO:0007669"/>
    <property type="project" value="UniProtKB-SubCell"/>
</dbReference>
<keyword evidence="3" id="KW-0206">Cytoskeleton</keyword>
<dbReference type="SUPFAM" id="SSF47220">
    <property type="entry name" value="alpha-catenin/vinculin-like"/>
    <property type="match status" value="4"/>
</dbReference>
<dbReference type="PANTHER" id="PTHR19981:SF1">
    <property type="entry name" value="RHEA, ISOFORM B"/>
    <property type="match status" value="1"/>
</dbReference>